<name>A0A133URR5_9EURY</name>
<dbReference type="AlphaFoldDB" id="A0A133URR5"/>
<evidence type="ECO:0000313" key="3">
    <source>
        <dbReference type="Proteomes" id="UP000070414"/>
    </source>
</evidence>
<accession>A0A133URR5</accession>
<gene>
    <name evidence="2" type="ORF">AKJ38_02320</name>
</gene>
<evidence type="ECO:0000313" key="2">
    <source>
        <dbReference type="EMBL" id="KXA96921.1"/>
    </source>
</evidence>
<proteinExistence type="predicted"/>
<dbReference type="InterPro" id="IPR050312">
    <property type="entry name" value="IolE/XylAMocC-like"/>
</dbReference>
<dbReference type="InterPro" id="IPR036237">
    <property type="entry name" value="Xyl_isomerase-like_sf"/>
</dbReference>
<dbReference type="SUPFAM" id="SSF51658">
    <property type="entry name" value="Xylose isomerase-like"/>
    <property type="match status" value="1"/>
</dbReference>
<dbReference type="Pfam" id="PF01261">
    <property type="entry name" value="AP_endonuc_2"/>
    <property type="match status" value="1"/>
</dbReference>
<comment type="caution">
    <text evidence="2">The sequence shown here is derived from an EMBL/GenBank/DDBJ whole genome shotgun (WGS) entry which is preliminary data.</text>
</comment>
<sequence length="271" mass="31008">MKLGLSTLLFSEGTPKDGIELASKLDLDSVEIILDMPHFPLDPKSELLKEIRELTISTGLIVRTHGRFLDLNPVSLYSEMRELSLKQTLESIEACHSMNGEMVTIHPGRCWFRRNKELFQKCRKWFQDYLKKASTFAQERGITLALETGSHNADYPGPPEELSKAVEKREKVGITLDVGHLNLSAQRREEKEEDWILDSIKTVEDRLVNVHLHDNTGISDDHLPPGQGEINFSPIMKALNRFYEGPIILELWDLNDPFKDIKKSIEYIKAL</sequence>
<dbReference type="GO" id="GO:0003677">
    <property type="term" value="F:DNA binding"/>
    <property type="evidence" value="ECO:0007669"/>
    <property type="project" value="InterPro"/>
</dbReference>
<dbReference type="PANTHER" id="PTHR12110:SF21">
    <property type="entry name" value="XYLOSE ISOMERASE-LIKE TIM BARREL DOMAIN-CONTAINING PROTEIN"/>
    <property type="match status" value="1"/>
</dbReference>
<dbReference type="SMART" id="SM00518">
    <property type="entry name" value="AP2Ec"/>
    <property type="match status" value="1"/>
</dbReference>
<evidence type="ECO:0000259" key="1">
    <source>
        <dbReference type="Pfam" id="PF01261"/>
    </source>
</evidence>
<dbReference type="InterPro" id="IPR013022">
    <property type="entry name" value="Xyl_isomerase-like_TIM-brl"/>
</dbReference>
<organism evidence="2 3">
    <name type="scientific">candidate division MSBL1 archaeon SCGC-AAA259I14</name>
    <dbReference type="NCBI Taxonomy" id="1698268"/>
    <lineage>
        <taxon>Archaea</taxon>
        <taxon>Methanobacteriati</taxon>
        <taxon>Methanobacteriota</taxon>
        <taxon>candidate division MSBL1</taxon>
    </lineage>
</organism>
<feature type="domain" description="Xylose isomerase-like TIM barrel" evidence="1">
    <location>
        <begin position="19"/>
        <end position="270"/>
    </location>
</feature>
<dbReference type="PANTHER" id="PTHR12110">
    <property type="entry name" value="HYDROXYPYRUVATE ISOMERASE"/>
    <property type="match status" value="1"/>
</dbReference>
<dbReference type="EMBL" id="LHXS01000035">
    <property type="protein sequence ID" value="KXA96921.1"/>
    <property type="molecule type" value="Genomic_DNA"/>
</dbReference>
<dbReference type="Gene3D" id="3.20.20.150">
    <property type="entry name" value="Divalent-metal-dependent TIM barrel enzymes"/>
    <property type="match status" value="1"/>
</dbReference>
<dbReference type="GO" id="GO:0008270">
    <property type="term" value="F:zinc ion binding"/>
    <property type="evidence" value="ECO:0007669"/>
    <property type="project" value="InterPro"/>
</dbReference>
<dbReference type="InterPro" id="IPR001719">
    <property type="entry name" value="AP_endonuc_2"/>
</dbReference>
<reference evidence="2 3" key="1">
    <citation type="journal article" date="2016" name="Sci. Rep.">
        <title>Metabolic traits of an uncultured archaeal lineage -MSBL1- from brine pools of the Red Sea.</title>
        <authorList>
            <person name="Mwirichia R."/>
            <person name="Alam I."/>
            <person name="Rashid M."/>
            <person name="Vinu M."/>
            <person name="Ba-Alawi W."/>
            <person name="Anthony Kamau A."/>
            <person name="Kamanda Ngugi D."/>
            <person name="Goker M."/>
            <person name="Klenk H.P."/>
            <person name="Bajic V."/>
            <person name="Stingl U."/>
        </authorList>
    </citation>
    <scope>NUCLEOTIDE SEQUENCE [LARGE SCALE GENOMIC DNA]</scope>
    <source>
        <strain evidence="2">SCGC-AAA259I14</strain>
    </source>
</reference>
<dbReference type="GO" id="GO:0006281">
    <property type="term" value="P:DNA repair"/>
    <property type="evidence" value="ECO:0007669"/>
    <property type="project" value="InterPro"/>
</dbReference>
<keyword evidence="3" id="KW-1185">Reference proteome</keyword>
<protein>
    <recommendedName>
        <fullName evidence="1">Xylose isomerase-like TIM barrel domain-containing protein</fullName>
    </recommendedName>
</protein>
<dbReference type="Proteomes" id="UP000070414">
    <property type="component" value="Unassembled WGS sequence"/>
</dbReference>